<accession>A0A2Z2P0J7</accession>
<dbReference type="PANTHER" id="PTHR37805">
    <property type="entry name" value="CYTOPLASMIC PROTEIN-RELATED"/>
    <property type="match status" value="1"/>
</dbReference>
<organism evidence="2 3">
    <name type="scientific">Granulosicoccus antarcticus IMCC3135</name>
    <dbReference type="NCBI Taxonomy" id="1192854"/>
    <lineage>
        <taxon>Bacteria</taxon>
        <taxon>Pseudomonadati</taxon>
        <taxon>Pseudomonadota</taxon>
        <taxon>Gammaproteobacteria</taxon>
        <taxon>Chromatiales</taxon>
        <taxon>Granulosicoccaceae</taxon>
        <taxon>Granulosicoccus</taxon>
    </lineage>
</organism>
<dbReference type="Pfam" id="PF07308">
    <property type="entry name" value="DUF1456"/>
    <property type="match status" value="2"/>
</dbReference>
<feature type="region of interest" description="Disordered" evidence="1">
    <location>
        <begin position="69"/>
        <end position="95"/>
    </location>
</feature>
<evidence type="ECO:0008006" key="4">
    <source>
        <dbReference type="Google" id="ProtNLM"/>
    </source>
</evidence>
<dbReference type="RefSeq" id="WP_088919678.1">
    <property type="nucleotide sequence ID" value="NZ_CP018632.1"/>
</dbReference>
<evidence type="ECO:0000256" key="1">
    <source>
        <dbReference type="SAM" id="MobiDB-lite"/>
    </source>
</evidence>
<protein>
    <recommendedName>
        <fullName evidence="4">DUF1456 family protein</fullName>
    </recommendedName>
</protein>
<dbReference type="Proteomes" id="UP000250079">
    <property type="component" value="Chromosome"/>
</dbReference>
<dbReference type="AlphaFoldDB" id="A0A2Z2P0J7"/>
<dbReference type="EMBL" id="CP018632">
    <property type="protein sequence ID" value="ASJ74680.1"/>
    <property type="molecule type" value="Genomic_DNA"/>
</dbReference>
<evidence type="ECO:0000313" key="3">
    <source>
        <dbReference type="Proteomes" id="UP000250079"/>
    </source>
</evidence>
<dbReference type="InterPro" id="IPR009921">
    <property type="entry name" value="YehS-like"/>
</dbReference>
<name>A0A2Z2P0J7_9GAMM</name>
<dbReference type="OrthoDB" id="9788465at2"/>
<feature type="compositionally biased region" description="Low complexity" evidence="1">
    <location>
        <begin position="78"/>
        <end position="94"/>
    </location>
</feature>
<gene>
    <name evidence="2" type="ORF">IMCC3135_23055</name>
</gene>
<evidence type="ECO:0000313" key="2">
    <source>
        <dbReference type="EMBL" id="ASJ74680.1"/>
    </source>
</evidence>
<sequence>MDNNEFNRRIRYALRLDDADAVRLIELGGQWVSPEHVAGFRCKEEEPEYVACPDEALLALLDGLILDRRGPPPERNTTTGGPAAAEKAPAAGDKAAAKVTDKADKEPAVSNNLVLKQLRIALALRSDDIYTLMVAGGGKVGKTEVGAFFRSPDARNYRRCGDQAVRWFLNGLVAQRGQ</sequence>
<dbReference type="PANTHER" id="PTHR37805:SF1">
    <property type="entry name" value="CYTOPLASMIC PROTEIN"/>
    <property type="match status" value="1"/>
</dbReference>
<reference evidence="2 3" key="1">
    <citation type="submission" date="2016-12" db="EMBL/GenBank/DDBJ databases">
        <authorList>
            <person name="Song W.-J."/>
            <person name="Kurnit D.M."/>
        </authorList>
    </citation>
    <scope>NUCLEOTIDE SEQUENCE [LARGE SCALE GENOMIC DNA]</scope>
    <source>
        <strain evidence="2 3">IMCC3135</strain>
    </source>
</reference>
<dbReference type="KEGG" id="gai:IMCC3135_23055"/>
<keyword evidence="3" id="KW-1185">Reference proteome</keyword>
<proteinExistence type="predicted"/>